<feature type="region of interest" description="Disordered" evidence="1">
    <location>
        <begin position="276"/>
        <end position="295"/>
    </location>
</feature>
<sequence length="343" mass="39412">MGLESVEEVVTLLLKERNIMEFKISDREWQVLFDEPSHLFKMYAAIRKYMDYQTGMSGIKRRFSEQFFSGVLYVEPKPGRPRALSGYPTKKEIYYSIQSLAKIKSDDGTPLIILRKDLGPFVFELPLASTGHSQWGTNRELKGNSTGNQWGTENNSKNNEKEADSAPNREHQKSQYSPQKGTLLESGNNNINLFNGRARVANNWPRFQAQEKYPPPDELIPDGKTKMHALNKYFPEDQIPALAESLLDWHRANGVWRTDYQAELRQWITRRAVETKENPVNHGDQPGKCGSTSGGYFEQNRRFSQRKLSAAERQLELQREFERLHPDEGADIIDITGQCARVN</sequence>
<keyword evidence="3" id="KW-1185">Reference proteome</keyword>
<feature type="compositionally biased region" description="Polar residues" evidence="1">
    <location>
        <begin position="174"/>
        <end position="189"/>
    </location>
</feature>
<dbReference type="KEGG" id="nwr:E3U44_10775"/>
<evidence type="ECO:0000313" key="2">
    <source>
        <dbReference type="EMBL" id="QBQ54946.1"/>
    </source>
</evidence>
<evidence type="ECO:0000256" key="1">
    <source>
        <dbReference type="SAM" id="MobiDB-lite"/>
    </source>
</evidence>
<reference evidence="2 3" key="1">
    <citation type="submission" date="2019-03" db="EMBL/GenBank/DDBJ databases">
        <title>The genome sequence of Nitrosococcus wardiae strain D1FHST reveals the archetypal metabolic capacity of ammonia-oxidizing Gammaproteobacteria.</title>
        <authorList>
            <person name="Wang L."/>
            <person name="Lim C.K."/>
            <person name="Hanson T.E."/>
            <person name="Dang H."/>
            <person name="Klotz M.G."/>
        </authorList>
    </citation>
    <scope>NUCLEOTIDE SEQUENCE [LARGE SCALE GENOMIC DNA]</scope>
    <source>
        <strain evidence="2 3">D1FHS</strain>
    </source>
</reference>
<dbReference type="AlphaFoldDB" id="A0A4P7C279"/>
<proteinExistence type="predicted"/>
<dbReference type="OrthoDB" id="6174582at2"/>
<gene>
    <name evidence="2" type="ORF">E3U44_10775</name>
</gene>
<evidence type="ECO:0008006" key="4">
    <source>
        <dbReference type="Google" id="ProtNLM"/>
    </source>
</evidence>
<dbReference type="Proteomes" id="UP000294325">
    <property type="component" value="Chromosome"/>
</dbReference>
<accession>A0A4P7C279</accession>
<organism evidence="2 3">
    <name type="scientific">Nitrosococcus wardiae</name>
    <dbReference type="NCBI Taxonomy" id="1814290"/>
    <lineage>
        <taxon>Bacteria</taxon>
        <taxon>Pseudomonadati</taxon>
        <taxon>Pseudomonadota</taxon>
        <taxon>Gammaproteobacteria</taxon>
        <taxon>Chromatiales</taxon>
        <taxon>Chromatiaceae</taxon>
        <taxon>Nitrosococcus</taxon>
    </lineage>
</organism>
<protein>
    <recommendedName>
        <fullName evidence="4">DnaT DNA-binding domain-containing protein</fullName>
    </recommendedName>
</protein>
<feature type="compositionally biased region" description="Basic and acidic residues" evidence="1">
    <location>
        <begin position="158"/>
        <end position="173"/>
    </location>
</feature>
<feature type="region of interest" description="Disordered" evidence="1">
    <location>
        <begin position="133"/>
        <end position="189"/>
    </location>
</feature>
<dbReference type="EMBL" id="CP038033">
    <property type="protein sequence ID" value="QBQ54946.1"/>
    <property type="molecule type" value="Genomic_DNA"/>
</dbReference>
<name>A0A4P7C279_9GAMM</name>
<evidence type="ECO:0000313" key="3">
    <source>
        <dbReference type="Proteomes" id="UP000294325"/>
    </source>
</evidence>
<feature type="compositionally biased region" description="Polar residues" evidence="1">
    <location>
        <begin position="133"/>
        <end position="157"/>
    </location>
</feature>